<proteinExistence type="predicted"/>
<dbReference type="Proteomes" id="UP000029121">
    <property type="component" value="Unassembled WGS sequence"/>
</dbReference>
<dbReference type="STRING" id="81985.R0HKU0"/>
<dbReference type="AlphaFoldDB" id="R0HKU0"/>
<dbReference type="PANTHER" id="PTHR23274:SF48">
    <property type="entry name" value="ATP-DEPENDENT DNA HELICASE"/>
    <property type="match status" value="1"/>
</dbReference>
<dbReference type="InterPro" id="IPR049163">
    <property type="entry name" value="Pif1-like_2B_dom"/>
</dbReference>
<dbReference type="GO" id="GO:0006260">
    <property type="term" value="P:DNA replication"/>
    <property type="evidence" value="ECO:0007669"/>
    <property type="project" value="TreeGrafter"/>
</dbReference>
<organism evidence="2 3">
    <name type="scientific">Capsella rubella</name>
    <dbReference type="NCBI Taxonomy" id="81985"/>
    <lineage>
        <taxon>Eukaryota</taxon>
        <taxon>Viridiplantae</taxon>
        <taxon>Streptophyta</taxon>
        <taxon>Embryophyta</taxon>
        <taxon>Tracheophyta</taxon>
        <taxon>Spermatophyta</taxon>
        <taxon>Magnoliopsida</taxon>
        <taxon>eudicotyledons</taxon>
        <taxon>Gunneridae</taxon>
        <taxon>Pentapetalae</taxon>
        <taxon>rosids</taxon>
        <taxon>malvids</taxon>
        <taxon>Brassicales</taxon>
        <taxon>Brassicaceae</taxon>
        <taxon>Camelineae</taxon>
        <taxon>Capsella</taxon>
    </lineage>
</organism>
<name>R0HKU0_9BRAS</name>
<dbReference type="GO" id="GO:0005657">
    <property type="term" value="C:replication fork"/>
    <property type="evidence" value="ECO:0007669"/>
    <property type="project" value="TreeGrafter"/>
</dbReference>
<evidence type="ECO:0000259" key="1">
    <source>
        <dbReference type="Pfam" id="PF21530"/>
    </source>
</evidence>
<dbReference type="PANTHER" id="PTHR23274">
    <property type="entry name" value="DNA HELICASE-RELATED"/>
    <property type="match status" value="1"/>
</dbReference>
<dbReference type="Pfam" id="PF21530">
    <property type="entry name" value="Pif1_2B_dom"/>
    <property type="match status" value="1"/>
</dbReference>
<protein>
    <recommendedName>
        <fullName evidence="1">DNA helicase Pif1-like 2B domain-containing protein</fullName>
    </recommendedName>
</protein>
<dbReference type="EMBL" id="KB870809">
    <property type="protein sequence ID" value="EOA24473.1"/>
    <property type="molecule type" value="Genomic_DNA"/>
</dbReference>
<reference evidence="3" key="1">
    <citation type="journal article" date="2013" name="Nat. Genet.">
        <title>The Capsella rubella genome and the genomic consequences of rapid mating system evolution.</title>
        <authorList>
            <person name="Slotte T."/>
            <person name="Hazzouri K.M."/>
            <person name="Agren J.A."/>
            <person name="Koenig D."/>
            <person name="Maumus F."/>
            <person name="Guo Y.L."/>
            <person name="Steige K."/>
            <person name="Platts A.E."/>
            <person name="Escobar J.S."/>
            <person name="Newman L.K."/>
            <person name="Wang W."/>
            <person name="Mandakova T."/>
            <person name="Vello E."/>
            <person name="Smith L.M."/>
            <person name="Henz S.R."/>
            <person name="Steffen J."/>
            <person name="Takuno S."/>
            <person name="Brandvain Y."/>
            <person name="Coop G."/>
            <person name="Andolfatto P."/>
            <person name="Hu T.T."/>
            <person name="Blanchette M."/>
            <person name="Clark R.M."/>
            <person name="Quesneville H."/>
            <person name="Nordborg M."/>
            <person name="Gaut B.S."/>
            <person name="Lysak M.A."/>
            <person name="Jenkins J."/>
            <person name="Grimwood J."/>
            <person name="Chapman J."/>
            <person name="Prochnik S."/>
            <person name="Shu S."/>
            <person name="Rokhsar D."/>
            <person name="Schmutz J."/>
            <person name="Weigel D."/>
            <person name="Wright S.I."/>
        </authorList>
    </citation>
    <scope>NUCLEOTIDE SEQUENCE [LARGE SCALE GENOMIC DNA]</scope>
    <source>
        <strain evidence="3">cv. Monte Gargano</strain>
    </source>
</reference>
<feature type="domain" description="DNA helicase Pif1-like 2B" evidence="1">
    <location>
        <begin position="179"/>
        <end position="219"/>
    </location>
</feature>
<accession>R0HKU0</accession>
<sequence length="299" mass="33679">MPLVKKPPSSVPPFDKTIPWKTKVEITRMWKEGVPKRLGDSIEMVLLESSGTRIRTTIDEPFSKWSSDISEGKISDEAVDIDIRKDVVTIDCPDPIRAIVKEVYGDSFATESSDEHNLFCNKVILCRTDEDVDQINDYMLSLLPEKLCFSDDCAVTFDVHCPDPRDHLLLPRTMFGYCKVPGVPDQTLRLKVNAPVVLLADVDPSIGLCKGARLRITTFGDSMLMARFATPNTYAGHFVIPKTHMFPEKSFPAAMRRTQYPFKLAFAMTIDDSRGLTFSKVGLYPKVSRHIQSEGQNWS</sequence>
<dbReference type="InterPro" id="IPR027417">
    <property type="entry name" value="P-loop_NTPase"/>
</dbReference>
<evidence type="ECO:0000313" key="2">
    <source>
        <dbReference type="EMBL" id="EOA24473.1"/>
    </source>
</evidence>
<keyword evidence="3" id="KW-1185">Reference proteome</keyword>
<gene>
    <name evidence="2" type="ORF">CARUB_v10017728mg</name>
</gene>
<dbReference type="SUPFAM" id="SSF52540">
    <property type="entry name" value="P-loop containing nucleoside triphosphate hydrolases"/>
    <property type="match status" value="1"/>
</dbReference>
<dbReference type="eggNOG" id="KOG0987">
    <property type="taxonomic scope" value="Eukaryota"/>
</dbReference>
<evidence type="ECO:0000313" key="3">
    <source>
        <dbReference type="Proteomes" id="UP000029121"/>
    </source>
</evidence>